<name>A0A0F9RG32_9ZZZZ</name>
<evidence type="ECO:0000313" key="2">
    <source>
        <dbReference type="EMBL" id="KKN55450.1"/>
    </source>
</evidence>
<sequence>MTALTKAQRKAAGKKAWATRQARSKAKLLGEEASSSHDVELPEDERTTEQNVAQSMGFEIPTAESDWSRPSELEAPKPRAGYTQRWIRVRLGNDEDARNAMRKFREGWLPRALDSVPQGYSPPTFLHARLGNVIGVEDLILCEMPVRKARQRNAYYKAKLSRMIEGIENDLRNVSAGGPRITRTQRTQVTKRRLKIADPGAD</sequence>
<organism evidence="2">
    <name type="scientific">marine sediment metagenome</name>
    <dbReference type="NCBI Taxonomy" id="412755"/>
    <lineage>
        <taxon>unclassified sequences</taxon>
        <taxon>metagenomes</taxon>
        <taxon>ecological metagenomes</taxon>
    </lineage>
</organism>
<accession>A0A0F9RG32</accession>
<dbReference type="AlphaFoldDB" id="A0A0F9RG32"/>
<evidence type="ECO:0000256" key="1">
    <source>
        <dbReference type="SAM" id="MobiDB-lite"/>
    </source>
</evidence>
<feature type="compositionally biased region" description="Basic and acidic residues" evidence="1">
    <location>
        <begin position="66"/>
        <end position="77"/>
    </location>
</feature>
<comment type="caution">
    <text evidence="2">The sequence shown here is derived from an EMBL/GenBank/DDBJ whole genome shotgun (WGS) entry which is preliminary data.</text>
</comment>
<feature type="region of interest" description="Disordered" evidence="1">
    <location>
        <begin position="1"/>
        <end position="79"/>
    </location>
</feature>
<dbReference type="EMBL" id="LAZR01000884">
    <property type="protein sequence ID" value="KKN55450.1"/>
    <property type="molecule type" value="Genomic_DNA"/>
</dbReference>
<reference evidence="2" key="1">
    <citation type="journal article" date="2015" name="Nature">
        <title>Complex archaea that bridge the gap between prokaryotes and eukaryotes.</title>
        <authorList>
            <person name="Spang A."/>
            <person name="Saw J.H."/>
            <person name="Jorgensen S.L."/>
            <person name="Zaremba-Niedzwiedzka K."/>
            <person name="Martijn J."/>
            <person name="Lind A.E."/>
            <person name="van Eijk R."/>
            <person name="Schleper C."/>
            <person name="Guy L."/>
            <person name="Ettema T.J."/>
        </authorList>
    </citation>
    <scope>NUCLEOTIDE SEQUENCE</scope>
</reference>
<protein>
    <submittedName>
        <fullName evidence="2">Uncharacterized protein</fullName>
    </submittedName>
</protein>
<gene>
    <name evidence="2" type="ORF">LCGC14_0582200</name>
</gene>
<proteinExistence type="predicted"/>
<feature type="compositionally biased region" description="Basic and acidic residues" evidence="1">
    <location>
        <begin position="28"/>
        <end position="48"/>
    </location>
</feature>